<dbReference type="RefSeq" id="WP_142535447.1">
    <property type="nucleotide sequence ID" value="NZ_SGJB01000004.1"/>
</dbReference>
<dbReference type="SUPFAM" id="SSF46689">
    <property type="entry name" value="Homeodomain-like"/>
    <property type="match status" value="1"/>
</dbReference>
<evidence type="ECO:0000259" key="4">
    <source>
        <dbReference type="PROSITE" id="PS51071"/>
    </source>
</evidence>
<dbReference type="PANTHER" id="PTHR30514">
    <property type="entry name" value="GLUCOKINASE"/>
    <property type="match status" value="1"/>
</dbReference>
<dbReference type="EMBL" id="SGJB01000004">
    <property type="protein sequence ID" value="TQQ85090.1"/>
    <property type="molecule type" value="Genomic_DNA"/>
</dbReference>
<keyword evidence="3" id="KW-0804">Transcription</keyword>
<dbReference type="GO" id="GO:0097367">
    <property type="term" value="F:carbohydrate derivative binding"/>
    <property type="evidence" value="ECO:0007669"/>
    <property type="project" value="InterPro"/>
</dbReference>
<keyword evidence="7" id="KW-1185">Reference proteome</keyword>
<evidence type="ECO:0000313" key="6">
    <source>
        <dbReference type="EMBL" id="TQQ85090.1"/>
    </source>
</evidence>
<dbReference type="InterPro" id="IPR000281">
    <property type="entry name" value="HTH_RpiR"/>
</dbReference>
<dbReference type="Gene3D" id="3.40.50.10490">
    <property type="entry name" value="Glucose-6-phosphate isomerase like protein, domain 1"/>
    <property type="match status" value="1"/>
</dbReference>
<dbReference type="GO" id="GO:1901135">
    <property type="term" value="P:carbohydrate derivative metabolic process"/>
    <property type="evidence" value="ECO:0007669"/>
    <property type="project" value="InterPro"/>
</dbReference>
<dbReference type="InterPro" id="IPR047640">
    <property type="entry name" value="RpiR-like"/>
</dbReference>
<dbReference type="CDD" id="cd05013">
    <property type="entry name" value="SIS_RpiR"/>
    <property type="match status" value="1"/>
</dbReference>
<evidence type="ECO:0000313" key="7">
    <source>
        <dbReference type="Proteomes" id="UP000317863"/>
    </source>
</evidence>
<dbReference type="GO" id="GO:0003677">
    <property type="term" value="F:DNA binding"/>
    <property type="evidence" value="ECO:0007669"/>
    <property type="project" value="UniProtKB-KW"/>
</dbReference>
<dbReference type="Gene3D" id="1.10.10.10">
    <property type="entry name" value="Winged helix-like DNA-binding domain superfamily/Winged helix DNA-binding domain"/>
    <property type="match status" value="1"/>
</dbReference>
<protein>
    <submittedName>
        <fullName evidence="6">MurR/RpiR family transcriptional regulator</fullName>
    </submittedName>
</protein>
<dbReference type="Pfam" id="PF01418">
    <property type="entry name" value="HTH_6"/>
    <property type="match status" value="1"/>
</dbReference>
<dbReference type="GO" id="GO:0003700">
    <property type="term" value="F:DNA-binding transcription factor activity"/>
    <property type="evidence" value="ECO:0007669"/>
    <property type="project" value="InterPro"/>
</dbReference>
<organism evidence="6 7">
    <name type="scientific">Peptacetobacter hominis</name>
    <dbReference type="NCBI Taxonomy" id="2743610"/>
    <lineage>
        <taxon>Bacteria</taxon>
        <taxon>Bacillati</taxon>
        <taxon>Bacillota</taxon>
        <taxon>Clostridia</taxon>
        <taxon>Peptostreptococcales</taxon>
        <taxon>Peptostreptococcaceae</taxon>
        <taxon>Peptacetobacter</taxon>
    </lineage>
</organism>
<dbReference type="InterPro" id="IPR036388">
    <property type="entry name" value="WH-like_DNA-bd_sf"/>
</dbReference>
<dbReference type="PROSITE" id="PS51464">
    <property type="entry name" value="SIS"/>
    <property type="match status" value="1"/>
</dbReference>
<reference evidence="6 7" key="1">
    <citation type="submission" date="2019-02" db="EMBL/GenBank/DDBJ databases">
        <title>Peptostreptococcaceae bacterium ZHW00191 nov., a new bacterium isolated from the human gut.</title>
        <authorList>
            <person name="Zhou H.-W."/>
            <person name="Chen X.-J."/>
        </authorList>
    </citation>
    <scope>NUCLEOTIDE SEQUENCE [LARGE SCALE GENOMIC DNA]</scope>
    <source>
        <strain evidence="6 7">ZHW00191</strain>
    </source>
</reference>
<proteinExistence type="predicted"/>
<feature type="domain" description="SIS" evidence="5">
    <location>
        <begin position="119"/>
        <end position="264"/>
    </location>
</feature>
<keyword evidence="2" id="KW-0238">DNA-binding</keyword>
<dbReference type="InterPro" id="IPR046348">
    <property type="entry name" value="SIS_dom_sf"/>
</dbReference>
<dbReference type="SUPFAM" id="SSF53697">
    <property type="entry name" value="SIS domain"/>
    <property type="match status" value="1"/>
</dbReference>
<gene>
    <name evidence="6" type="ORF">EXD82_03065</name>
</gene>
<dbReference type="InterPro" id="IPR001347">
    <property type="entry name" value="SIS_dom"/>
</dbReference>
<dbReference type="Pfam" id="PF01380">
    <property type="entry name" value="SIS"/>
    <property type="match status" value="1"/>
</dbReference>
<evidence type="ECO:0000256" key="3">
    <source>
        <dbReference type="ARBA" id="ARBA00023163"/>
    </source>
</evidence>
<feature type="domain" description="HTH rpiR-type" evidence="4">
    <location>
        <begin position="1"/>
        <end position="75"/>
    </location>
</feature>
<name>A0A544QWM1_9FIRM</name>
<dbReference type="OrthoDB" id="9762536at2"/>
<comment type="caution">
    <text evidence="6">The sequence shown here is derived from an EMBL/GenBank/DDBJ whole genome shotgun (WGS) entry which is preliminary data.</text>
</comment>
<keyword evidence="1" id="KW-0805">Transcription regulation</keyword>
<dbReference type="InterPro" id="IPR009057">
    <property type="entry name" value="Homeodomain-like_sf"/>
</dbReference>
<dbReference type="InterPro" id="IPR035472">
    <property type="entry name" value="RpiR-like_SIS"/>
</dbReference>
<sequence length="274" mass="30996">MTFNFVDKSLTYTKAEEKIMDFIENNTDDFLFMNIGQVAKTLGVSDATVSRFAKHTGCKDFKDLKIKVKNENKSGGAAKKMSEALLKSDGFNIDHWIELQKGYIDKTREVIETSELEKMVEFISEADRVFIHGKNASSSLAQLMMFRLRRMGINVSMIPSGGSEIVEGIASAKEGDVIITFCLSKISKESKMILSYGREAGYKTVVFSGKKYRNEEEKADANIFVYRGEEDEYHSMTTPVIIIDAVILAVYEKISKKAEETLNNIHILKKKYKK</sequence>
<dbReference type="AlphaFoldDB" id="A0A544QWM1"/>
<evidence type="ECO:0000259" key="5">
    <source>
        <dbReference type="PROSITE" id="PS51464"/>
    </source>
</evidence>
<dbReference type="PROSITE" id="PS51071">
    <property type="entry name" value="HTH_RPIR"/>
    <property type="match status" value="1"/>
</dbReference>
<accession>A0A544QWM1</accession>
<evidence type="ECO:0000256" key="1">
    <source>
        <dbReference type="ARBA" id="ARBA00023015"/>
    </source>
</evidence>
<evidence type="ECO:0000256" key="2">
    <source>
        <dbReference type="ARBA" id="ARBA00023125"/>
    </source>
</evidence>
<dbReference type="Proteomes" id="UP000317863">
    <property type="component" value="Unassembled WGS sequence"/>
</dbReference>